<reference evidence="3" key="1">
    <citation type="journal article" date="2023" name="Commun. Biol.">
        <title>Genome analysis of Parmales, the sister group of diatoms, reveals the evolutionary specialization of diatoms from phago-mixotrophs to photoautotrophs.</title>
        <authorList>
            <person name="Ban H."/>
            <person name="Sato S."/>
            <person name="Yoshikawa S."/>
            <person name="Yamada K."/>
            <person name="Nakamura Y."/>
            <person name="Ichinomiya M."/>
            <person name="Sato N."/>
            <person name="Blanc-Mathieu R."/>
            <person name="Endo H."/>
            <person name="Kuwata A."/>
            <person name="Ogata H."/>
        </authorList>
    </citation>
    <scope>NUCLEOTIDE SEQUENCE [LARGE SCALE GENOMIC DNA]</scope>
</reference>
<sequence length="264" mass="28618">MSGFAEASMSSDSPTNSSPQDVVTSLHLASLSGDRELIISTLEENAKHFSCIPLPPPAPCDASQAVKDILRERVVLNGISFLGQGSLFLETLRRLACVLCSSEEVGASCGDVNGNFVVDAILTRCARTTSGFDSYNTVLQLLQNPTMILKPRSGENPPIDIELFITNGAVHGAVSSTNMYGFYRLEDIENMGNRNSELSSSDCNSDGNSLDNPWLSIDTVIVEKIDFRSGRSLRFLRIEIPNRVSSESTNGGERNTIYSRNSGK</sequence>
<proteinExistence type="predicted"/>
<evidence type="ECO:0000313" key="3">
    <source>
        <dbReference type="Proteomes" id="UP001162640"/>
    </source>
</evidence>
<evidence type="ECO:0000313" key="2">
    <source>
        <dbReference type="EMBL" id="GMH85705.1"/>
    </source>
</evidence>
<gene>
    <name evidence="2" type="ORF">TL16_g10318</name>
</gene>
<dbReference type="AlphaFoldDB" id="A0A9W7BGF9"/>
<dbReference type="EMBL" id="BLQM01000363">
    <property type="protein sequence ID" value="GMH85705.1"/>
    <property type="molecule type" value="Genomic_DNA"/>
</dbReference>
<evidence type="ECO:0000256" key="1">
    <source>
        <dbReference type="SAM" id="MobiDB-lite"/>
    </source>
</evidence>
<name>A0A9W7BGF9_9STRA</name>
<feature type="region of interest" description="Disordered" evidence="1">
    <location>
        <begin position="245"/>
        <end position="264"/>
    </location>
</feature>
<feature type="region of interest" description="Disordered" evidence="1">
    <location>
        <begin position="1"/>
        <end position="21"/>
    </location>
</feature>
<organism evidence="2 3">
    <name type="scientific">Triparma laevis f. inornata</name>
    <dbReference type="NCBI Taxonomy" id="1714386"/>
    <lineage>
        <taxon>Eukaryota</taxon>
        <taxon>Sar</taxon>
        <taxon>Stramenopiles</taxon>
        <taxon>Ochrophyta</taxon>
        <taxon>Bolidophyceae</taxon>
        <taxon>Parmales</taxon>
        <taxon>Triparmaceae</taxon>
        <taxon>Triparma</taxon>
    </lineage>
</organism>
<dbReference type="Proteomes" id="UP001162640">
    <property type="component" value="Unassembled WGS sequence"/>
</dbReference>
<comment type="caution">
    <text evidence="2">The sequence shown here is derived from an EMBL/GenBank/DDBJ whole genome shotgun (WGS) entry which is preliminary data.</text>
</comment>
<feature type="compositionally biased region" description="Low complexity" evidence="1">
    <location>
        <begin position="8"/>
        <end position="18"/>
    </location>
</feature>
<protein>
    <submittedName>
        <fullName evidence="2">Uncharacterized protein</fullName>
    </submittedName>
</protein>
<accession>A0A9W7BGF9</accession>